<protein>
    <submittedName>
        <fullName evidence="1">Uncharacterized protein</fullName>
    </submittedName>
</protein>
<name>A0A9D1INE1_9FIRM</name>
<proteinExistence type="predicted"/>
<evidence type="ECO:0000313" key="2">
    <source>
        <dbReference type="Proteomes" id="UP000824074"/>
    </source>
</evidence>
<dbReference type="Proteomes" id="UP000824074">
    <property type="component" value="Unassembled WGS sequence"/>
</dbReference>
<dbReference type="AlphaFoldDB" id="A0A9D1INE1"/>
<reference evidence="1" key="2">
    <citation type="journal article" date="2021" name="PeerJ">
        <title>Extensive microbial diversity within the chicken gut microbiome revealed by metagenomics and culture.</title>
        <authorList>
            <person name="Gilroy R."/>
            <person name="Ravi A."/>
            <person name="Getino M."/>
            <person name="Pursley I."/>
            <person name="Horton D.L."/>
            <person name="Alikhan N.F."/>
            <person name="Baker D."/>
            <person name="Gharbi K."/>
            <person name="Hall N."/>
            <person name="Watson M."/>
            <person name="Adriaenssens E.M."/>
            <person name="Foster-Nyarko E."/>
            <person name="Jarju S."/>
            <person name="Secka A."/>
            <person name="Antonio M."/>
            <person name="Oren A."/>
            <person name="Chaudhuri R.R."/>
            <person name="La Ragione R."/>
            <person name="Hildebrand F."/>
            <person name="Pallen M.J."/>
        </authorList>
    </citation>
    <scope>NUCLEOTIDE SEQUENCE</scope>
    <source>
        <strain evidence="1">CHK193-30670</strain>
    </source>
</reference>
<accession>A0A9D1INE1</accession>
<evidence type="ECO:0000313" key="1">
    <source>
        <dbReference type="EMBL" id="HIU40110.1"/>
    </source>
</evidence>
<gene>
    <name evidence="1" type="ORF">IAB68_02265</name>
</gene>
<comment type="caution">
    <text evidence="1">The sequence shown here is derived from an EMBL/GenBank/DDBJ whole genome shotgun (WGS) entry which is preliminary data.</text>
</comment>
<reference evidence="1" key="1">
    <citation type="submission" date="2020-10" db="EMBL/GenBank/DDBJ databases">
        <authorList>
            <person name="Gilroy R."/>
        </authorList>
    </citation>
    <scope>NUCLEOTIDE SEQUENCE</scope>
    <source>
        <strain evidence="1">CHK193-30670</strain>
    </source>
</reference>
<sequence>MDCLKSLTCKECGGKVENGACMNCGARDYTINMISNLIKPDDINDYYIKNIREKIVKGQYLDKKEDIVFSLLLDNDLIKDESLDDARILSFIIDGKKIISYNTFKVLMMRSAEKSMRQINNDRIKMYTPHARIRNLDGANGSAFDINNVSFNELIIKELYEGYIYPLTTYYHELVHIKQSIEIELGHVSYDLVAMIKDKVISDYELKLNKTNKYYNQNYYNISFEKDAHLKGIKMAQQLMSNLGYKNLNEYFDKVRRLWPEDNNALDRVVEDNGILITETQDEIFDKVIANNPSYLKRFPQLNFEYVNDNGIVRKKTKDEIKYTIMNYLDNKEVFSYLKRLIHQLNEKEVVIKH</sequence>
<dbReference type="EMBL" id="DVMT01000023">
    <property type="protein sequence ID" value="HIU40110.1"/>
    <property type="molecule type" value="Genomic_DNA"/>
</dbReference>
<organism evidence="1 2">
    <name type="scientific">Candidatus Aphodocola excrementigallinarum</name>
    <dbReference type="NCBI Taxonomy" id="2840670"/>
    <lineage>
        <taxon>Bacteria</taxon>
        <taxon>Bacillati</taxon>
        <taxon>Bacillota</taxon>
        <taxon>Bacilli</taxon>
        <taxon>Candidatus Aphodocola</taxon>
    </lineage>
</organism>